<accession>A0AAE0A207</accession>
<feature type="compositionally biased region" description="Polar residues" evidence="1">
    <location>
        <begin position="137"/>
        <end position="147"/>
    </location>
</feature>
<dbReference type="EMBL" id="JANJYJ010000007">
    <property type="protein sequence ID" value="KAK3199290.1"/>
    <property type="molecule type" value="Genomic_DNA"/>
</dbReference>
<dbReference type="AlphaFoldDB" id="A0AAE0A207"/>
<evidence type="ECO:0000256" key="1">
    <source>
        <dbReference type="SAM" id="MobiDB-lite"/>
    </source>
</evidence>
<name>A0AAE0A207_9ROSI</name>
<protein>
    <submittedName>
        <fullName evidence="2">Uncharacterized protein</fullName>
    </submittedName>
</protein>
<feature type="region of interest" description="Disordered" evidence="1">
    <location>
        <begin position="121"/>
        <end position="147"/>
    </location>
</feature>
<feature type="region of interest" description="Disordered" evidence="1">
    <location>
        <begin position="38"/>
        <end position="77"/>
    </location>
</feature>
<keyword evidence="3" id="KW-1185">Reference proteome</keyword>
<proteinExistence type="predicted"/>
<dbReference type="Proteomes" id="UP001281410">
    <property type="component" value="Unassembled WGS sequence"/>
</dbReference>
<organism evidence="2 3">
    <name type="scientific">Dipteronia sinensis</name>
    <dbReference type="NCBI Taxonomy" id="43782"/>
    <lineage>
        <taxon>Eukaryota</taxon>
        <taxon>Viridiplantae</taxon>
        <taxon>Streptophyta</taxon>
        <taxon>Embryophyta</taxon>
        <taxon>Tracheophyta</taxon>
        <taxon>Spermatophyta</taxon>
        <taxon>Magnoliopsida</taxon>
        <taxon>eudicotyledons</taxon>
        <taxon>Gunneridae</taxon>
        <taxon>Pentapetalae</taxon>
        <taxon>rosids</taxon>
        <taxon>malvids</taxon>
        <taxon>Sapindales</taxon>
        <taxon>Sapindaceae</taxon>
        <taxon>Hippocastanoideae</taxon>
        <taxon>Acereae</taxon>
        <taxon>Dipteronia</taxon>
    </lineage>
</organism>
<evidence type="ECO:0000313" key="2">
    <source>
        <dbReference type="EMBL" id="KAK3199290.1"/>
    </source>
</evidence>
<reference evidence="2" key="1">
    <citation type="journal article" date="2023" name="Plant J.">
        <title>Genome sequences and population genomics provide insights into the demographic history, inbreeding, and mutation load of two 'living fossil' tree species of Dipteronia.</title>
        <authorList>
            <person name="Feng Y."/>
            <person name="Comes H.P."/>
            <person name="Chen J."/>
            <person name="Zhu S."/>
            <person name="Lu R."/>
            <person name="Zhang X."/>
            <person name="Li P."/>
            <person name="Qiu J."/>
            <person name="Olsen K.M."/>
            <person name="Qiu Y."/>
        </authorList>
    </citation>
    <scope>NUCLEOTIDE SEQUENCE</scope>
    <source>
        <strain evidence="2">NBL</strain>
    </source>
</reference>
<gene>
    <name evidence="2" type="ORF">Dsin_022705</name>
</gene>
<evidence type="ECO:0000313" key="3">
    <source>
        <dbReference type="Proteomes" id="UP001281410"/>
    </source>
</evidence>
<feature type="compositionally biased region" description="Basic and acidic residues" evidence="1">
    <location>
        <begin position="54"/>
        <end position="73"/>
    </location>
</feature>
<sequence length="147" mass="16076">MLNDEISLISLLIQGDLSKCTELIREICRKKHIFGVPSQAGEASSSSSSAFHRPGKEPVAESSRTMEEIETRPGNELVPEITETIEEVIPRRPGKEPLVENEISEVIPEELKSEWMQLMEEAGTGEPGKAPTLGDNEATTTTTSEGK</sequence>
<comment type="caution">
    <text evidence="2">The sequence shown here is derived from an EMBL/GenBank/DDBJ whole genome shotgun (WGS) entry which is preliminary data.</text>
</comment>